<keyword evidence="2 7" id="KW-0812">Transmembrane</keyword>
<dbReference type="AlphaFoldDB" id="A0A451D6E1"/>
<keyword evidence="3 8" id="KW-1133">Transmembrane helix</keyword>
<protein>
    <submittedName>
        <fullName evidence="10">NADH-quinone oxidoreductase subunit N</fullName>
        <ecNumber evidence="10">1.6.5.11</ecNumber>
    </submittedName>
</protein>
<comment type="function">
    <text evidence="5">NDH-1 shuttles electrons from NADH, via FMN and iron-sulfur (Fe-S) centers, to quinones in the respiratory chain. Couples the redox reaction to proton translocation (for every two electrons transferred, four hydrogen ions are translocated across the cytoplasmic membrane), and thus conserves the redox energy in a proton gradient.</text>
</comment>
<organism evidence="10 11">
    <name type="scientific">Buchnera aphidicola</name>
    <name type="common">Cinara curvipes</name>
    <dbReference type="NCBI Taxonomy" id="2518975"/>
    <lineage>
        <taxon>Bacteria</taxon>
        <taxon>Pseudomonadati</taxon>
        <taxon>Pseudomonadota</taxon>
        <taxon>Gammaproteobacteria</taxon>
        <taxon>Enterobacterales</taxon>
        <taxon>Erwiniaceae</taxon>
        <taxon>Buchnera</taxon>
    </lineage>
</organism>
<evidence type="ECO:0000256" key="6">
    <source>
        <dbReference type="ARBA" id="ARBA00025811"/>
    </source>
</evidence>
<dbReference type="Proteomes" id="UP000294344">
    <property type="component" value="Chromosome"/>
</dbReference>
<dbReference type="Pfam" id="PF00361">
    <property type="entry name" value="Proton_antipo_M"/>
    <property type="match status" value="1"/>
</dbReference>
<evidence type="ECO:0000256" key="2">
    <source>
        <dbReference type="ARBA" id="ARBA00022692"/>
    </source>
</evidence>
<evidence type="ECO:0000256" key="3">
    <source>
        <dbReference type="ARBA" id="ARBA00022989"/>
    </source>
</evidence>
<keyword evidence="10" id="KW-0560">Oxidoreductase</keyword>
<feature type="transmembrane region" description="Helical" evidence="8">
    <location>
        <begin position="455"/>
        <end position="478"/>
    </location>
</feature>
<gene>
    <name evidence="10" type="primary">nuoN</name>
    <name evidence="10" type="ORF">BUCICURV3402_115</name>
</gene>
<keyword evidence="4 8" id="KW-0472">Membrane</keyword>
<feature type="transmembrane region" description="Helical" evidence="8">
    <location>
        <begin position="103"/>
        <end position="121"/>
    </location>
</feature>
<dbReference type="GO" id="GO:0016491">
    <property type="term" value="F:oxidoreductase activity"/>
    <property type="evidence" value="ECO:0007669"/>
    <property type="project" value="UniProtKB-KW"/>
</dbReference>
<comment type="subcellular location">
    <subcellularLocation>
        <location evidence="1">Endomembrane system</location>
        <topology evidence="1">Multi-pass membrane protein</topology>
    </subcellularLocation>
    <subcellularLocation>
        <location evidence="7">Membrane</location>
        <topology evidence="7">Multi-pass membrane protein</topology>
    </subcellularLocation>
</comment>
<feature type="transmembrane region" description="Helical" evidence="8">
    <location>
        <begin position="331"/>
        <end position="352"/>
    </location>
</feature>
<feature type="transmembrane region" description="Helical" evidence="8">
    <location>
        <begin position="300"/>
        <end position="319"/>
    </location>
</feature>
<comment type="subunit">
    <text evidence="6">Composed of 13 different subunits. Subunits NuoA, H, J, K, L, M, N constitute the membrane sector of the complex.</text>
</comment>
<feature type="domain" description="NADH:quinone oxidoreductase/Mrp antiporter transmembrane" evidence="9">
    <location>
        <begin position="122"/>
        <end position="427"/>
    </location>
</feature>
<feature type="transmembrane region" description="Helical" evidence="8">
    <location>
        <begin position="193"/>
        <end position="220"/>
    </location>
</feature>
<proteinExistence type="predicted"/>
<feature type="transmembrane region" description="Helical" evidence="8">
    <location>
        <begin position="372"/>
        <end position="393"/>
    </location>
</feature>
<dbReference type="EMBL" id="LR217710">
    <property type="protein sequence ID" value="VFP81410.1"/>
    <property type="molecule type" value="Genomic_DNA"/>
</dbReference>
<feature type="transmembrane region" description="Helical" evidence="8">
    <location>
        <begin position="7"/>
        <end position="29"/>
    </location>
</feature>
<dbReference type="RefSeq" id="WP_154029173.1">
    <property type="nucleotide sequence ID" value="NZ_LR217710.1"/>
</dbReference>
<feature type="transmembrane region" description="Helical" evidence="8">
    <location>
        <begin position="35"/>
        <end position="54"/>
    </location>
</feature>
<feature type="transmembrane region" description="Helical" evidence="8">
    <location>
        <begin position="153"/>
        <end position="181"/>
    </location>
</feature>
<feature type="transmembrane region" description="Helical" evidence="8">
    <location>
        <begin position="128"/>
        <end position="147"/>
    </location>
</feature>
<dbReference type="GO" id="GO:0016020">
    <property type="term" value="C:membrane"/>
    <property type="evidence" value="ECO:0007669"/>
    <property type="project" value="UniProtKB-SubCell"/>
</dbReference>
<evidence type="ECO:0000256" key="7">
    <source>
        <dbReference type="RuleBase" id="RU000320"/>
    </source>
</evidence>
<evidence type="ECO:0000259" key="9">
    <source>
        <dbReference type="Pfam" id="PF00361"/>
    </source>
</evidence>
<evidence type="ECO:0000256" key="8">
    <source>
        <dbReference type="SAM" id="Phobius"/>
    </source>
</evidence>
<evidence type="ECO:0000313" key="10">
    <source>
        <dbReference type="EMBL" id="VFP81410.1"/>
    </source>
</evidence>
<dbReference type="PANTHER" id="PTHR22773">
    <property type="entry name" value="NADH DEHYDROGENASE"/>
    <property type="match status" value="1"/>
</dbReference>
<name>A0A451D6E1_9GAMM</name>
<evidence type="ECO:0000256" key="4">
    <source>
        <dbReference type="ARBA" id="ARBA00023136"/>
    </source>
</evidence>
<accession>A0A451D6E1</accession>
<feature type="transmembrane region" description="Helical" evidence="8">
    <location>
        <begin position="275"/>
        <end position="294"/>
    </location>
</feature>
<feature type="transmembrane region" description="Helical" evidence="8">
    <location>
        <begin position="240"/>
        <end position="263"/>
    </location>
</feature>
<evidence type="ECO:0000256" key="5">
    <source>
        <dbReference type="ARBA" id="ARBA00025189"/>
    </source>
</evidence>
<feature type="transmembrane region" description="Helical" evidence="8">
    <location>
        <begin position="74"/>
        <end position="97"/>
    </location>
</feature>
<reference evidence="10 11" key="1">
    <citation type="submission" date="2019-02" db="EMBL/GenBank/DDBJ databases">
        <authorList>
            <person name="Manzano-Marin A."/>
            <person name="Manzano-Marin A."/>
        </authorList>
    </citation>
    <scope>NUCLEOTIDE SEQUENCE [LARGE SCALE GENOMIC DNA]</scope>
    <source>
        <strain evidence="10 11">BuCicurvipes</strain>
    </source>
</reference>
<evidence type="ECO:0000256" key="1">
    <source>
        <dbReference type="ARBA" id="ARBA00004127"/>
    </source>
</evidence>
<dbReference type="OrthoDB" id="9768329at2"/>
<dbReference type="GO" id="GO:0012505">
    <property type="term" value="C:endomembrane system"/>
    <property type="evidence" value="ECO:0007669"/>
    <property type="project" value="UniProtKB-SubCell"/>
</dbReference>
<evidence type="ECO:0000313" key="11">
    <source>
        <dbReference type="Proteomes" id="UP000294344"/>
    </source>
</evidence>
<sequence length="486" mass="57260">MIRLFYSIIPILPILILISSILIILFISFYKKKTYLGYIVIIFSIFFSLISIIYSKYFMLEYFSELIKIDKYSYFFIFMLLISSFYTCIFSYTWFLYGNYHSIEFYFFVLLSTLGGILVALSNHVSTLFVGVELLFLPLLGILMFFPKSGNNLLLIVIYMIMSIFSSSFLLLGCSFIYFISGRLCFSFLSQMFIYYPSIIFGSIILFGFCIILLSLFFKLSIFPLHTWSPDIYQNTNSCSLIYFSTVTKISIFSFLIHFFYCIPYIYNIKLLYFILYYVSIFSIFFGNLVSIFQNKVQRLIGYLSISNLGFLLMLLLMYSSKEDIFIIRQIHFYLFGYILGLIGFFSIKSIIDFNIFSKKIYLIKDNSLRGLFWYDPILGIIMSMILLSLSGFPLTLGFWGKFFILKNLIQRRFFITVIIMIISSIIGMQSYLSIIYNLYYKSSILYNKNIKYNFYIPIIQKFFILFIGLIFTILGLFPQIIFNIL</sequence>
<dbReference type="EC" id="1.6.5.11" evidence="10"/>
<feature type="transmembrane region" description="Helical" evidence="8">
    <location>
        <begin position="414"/>
        <end position="435"/>
    </location>
</feature>
<dbReference type="InterPro" id="IPR001750">
    <property type="entry name" value="ND/Mrp_TM"/>
</dbReference>